<accession>A0ACB8D0R0</accession>
<comment type="caution">
    <text evidence="1">The sequence shown here is derived from an EMBL/GenBank/DDBJ whole genome shotgun (WGS) entry which is preliminary data.</text>
</comment>
<proteinExistence type="predicted"/>
<sequence>MDSGAGKPRVHRNRRGGKRKRTVSPRQKRSKTATPVIRAACPTTTPGAAGPMSPLQPDVVRASGTTDARTAGPAPSCAPALTQPAPPGADAAAPSQGAPTPHFKSTTPQPGGASKSRSSSLLEPGAVASVEVPAAKSTVSLPNPGWDDTGPSAKDAIARPVNAPSAPDDPCTAAALPPPLAEAAKVGDDVREAAVHVSVAVDSHPRRSNASLPKMQYVHRRRSKASRNQDEDDWNKVTIMETFSPPMSRLDGVKTTLATSAQWSFFPMNVTFETEPESAQERYMQTVVLITMAVTFVLLVVLVTLMVYKRRSEPLGICNTSECIELHEFLSRLLNSSEDICSDFYGRVCNSWLGGGHSSFKDSKAVFVATINERLMLQHNGHGIVPGVNARALEGTHVMQRLYQSCHRYASEKSTAATFTETLESARKDLNWAQIREAHSYRELITLLVRTSLLAGFHTVFALELFDERGKVVVRLSAGRSLLCKLTLFSRRKQLEFILERITEDVNEAQEVAKLDPIVHGQLGCEDAGALEDEPEQLDELLEHMVPDVAATDWVYALNAVLASTRNSVRASDTALSSGVDRVQGAFEVISDHVNVTTAALYLSSHVDAEILFLDLSREHAAADSPTATQFCVSVVRRCLPYAWPLLEARALDLERDPLVLRAMYHKLKEASRRAIVFTWLPEATVATAAKQIDRAALILVADDLHENAGGDVDYAWLASQLEVTDSADFVRLFVRFLMHEHERRLWRPPTRIQLIEMQHEQRSQMTYVAALAAVVVPTVFQSPPMLYSTSVPTYFNYGTVGTLLAASIVEIILPAAVYHPHHSQARFCYVSFELVNSKATIDARIEK</sequence>
<protein>
    <submittedName>
        <fullName evidence="1">Uncharacterized protein</fullName>
    </submittedName>
</protein>
<name>A0ACB8D0R0_DERSI</name>
<dbReference type="Proteomes" id="UP000821865">
    <property type="component" value="Chromosome 4"/>
</dbReference>
<evidence type="ECO:0000313" key="1">
    <source>
        <dbReference type="EMBL" id="KAH7954977.1"/>
    </source>
</evidence>
<evidence type="ECO:0000313" key="2">
    <source>
        <dbReference type="Proteomes" id="UP000821865"/>
    </source>
</evidence>
<keyword evidence="2" id="KW-1185">Reference proteome</keyword>
<dbReference type="EMBL" id="CM023473">
    <property type="protein sequence ID" value="KAH7954977.1"/>
    <property type="molecule type" value="Genomic_DNA"/>
</dbReference>
<reference evidence="1" key="1">
    <citation type="submission" date="2020-05" db="EMBL/GenBank/DDBJ databases">
        <title>Large-scale comparative analyses of tick genomes elucidate their genetic diversity and vector capacities.</title>
        <authorList>
            <person name="Jia N."/>
            <person name="Wang J."/>
            <person name="Shi W."/>
            <person name="Du L."/>
            <person name="Sun Y."/>
            <person name="Zhan W."/>
            <person name="Jiang J."/>
            <person name="Wang Q."/>
            <person name="Zhang B."/>
            <person name="Ji P."/>
            <person name="Sakyi L.B."/>
            <person name="Cui X."/>
            <person name="Yuan T."/>
            <person name="Jiang B."/>
            <person name="Yang W."/>
            <person name="Lam T.T.-Y."/>
            <person name="Chang Q."/>
            <person name="Ding S."/>
            <person name="Wang X."/>
            <person name="Zhu J."/>
            <person name="Ruan X."/>
            <person name="Zhao L."/>
            <person name="Wei J."/>
            <person name="Que T."/>
            <person name="Du C."/>
            <person name="Cheng J."/>
            <person name="Dai P."/>
            <person name="Han X."/>
            <person name="Huang E."/>
            <person name="Gao Y."/>
            <person name="Liu J."/>
            <person name="Shao H."/>
            <person name="Ye R."/>
            <person name="Li L."/>
            <person name="Wei W."/>
            <person name="Wang X."/>
            <person name="Wang C."/>
            <person name="Yang T."/>
            <person name="Huo Q."/>
            <person name="Li W."/>
            <person name="Guo W."/>
            <person name="Chen H."/>
            <person name="Zhou L."/>
            <person name="Ni X."/>
            <person name="Tian J."/>
            <person name="Zhou Y."/>
            <person name="Sheng Y."/>
            <person name="Liu T."/>
            <person name="Pan Y."/>
            <person name="Xia L."/>
            <person name="Li J."/>
            <person name="Zhao F."/>
            <person name="Cao W."/>
        </authorList>
    </citation>
    <scope>NUCLEOTIDE SEQUENCE</scope>
    <source>
        <strain evidence="1">Dsil-2018</strain>
    </source>
</reference>
<organism evidence="1 2">
    <name type="scientific">Dermacentor silvarum</name>
    <name type="common">Tick</name>
    <dbReference type="NCBI Taxonomy" id="543639"/>
    <lineage>
        <taxon>Eukaryota</taxon>
        <taxon>Metazoa</taxon>
        <taxon>Ecdysozoa</taxon>
        <taxon>Arthropoda</taxon>
        <taxon>Chelicerata</taxon>
        <taxon>Arachnida</taxon>
        <taxon>Acari</taxon>
        <taxon>Parasitiformes</taxon>
        <taxon>Ixodida</taxon>
        <taxon>Ixodoidea</taxon>
        <taxon>Ixodidae</taxon>
        <taxon>Rhipicephalinae</taxon>
        <taxon>Dermacentor</taxon>
    </lineage>
</organism>
<gene>
    <name evidence="1" type="ORF">HPB49_023596</name>
</gene>